<feature type="compositionally biased region" description="Basic and acidic residues" evidence="1">
    <location>
        <begin position="48"/>
        <end position="59"/>
    </location>
</feature>
<dbReference type="Proteomes" id="UP001054945">
    <property type="component" value="Unassembled WGS sequence"/>
</dbReference>
<protein>
    <submittedName>
        <fullName evidence="2">Uncharacterized protein</fullName>
    </submittedName>
</protein>
<evidence type="ECO:0000313" key="3">
    <source>
        <dbReference type="Proteomes" id="UP001054945"/>
    </source>
</evidence>
<accession>A0AAV4QM14</accession>
<dbReference type="EMBL" id="BPLR01006603">
    <property type="protein sequence ID" value="GIY11078.1"/>
    <property type="molecule type" value="Genomic_DNA"/>
</dbReference>
<gene>
    <name evidence="2" type="ORF">CEXT_155291</name>
</gene>
<organism evidence="2 3">
    <name type="scientific">Caerostris extrusa</name>
    <name type="common">Bark spider</name>
    <name type="synonym">Caerostris bankana</name>
    <dbReference type="NCBI Taxonomy" id="172846"/>
    <lineage>
        <taxon>Eukaryota</taxon>
        <taxon>Metazoa</taxon>
        <taxon>Ecdysozoa</taxon>
        <taxon>Arthropoda</taxon>
        <taxon>Chelicerata</taxon>
        <taxon>Arachnida</taxon>
        <taxon>Araneae</taxon>
        <taxon>Araneomorphae</taxon>
        <taxon>Entelegynae</taxon>
        <taxon>Araneoidea</taxon>
        <taxon>Araneidae</taxon>
        <taxon>Caerostris</taxon>
    </lineage>
</organism>
<sequence>MKNSILNKVILRAGVRIRRSNLPFKSKHPEEHLGKVEGRVFTFSPATNEREKAGRESRSWRPSHHKKNQILPQPLGP</sequence>
<name>A0AAV4QM14_CAEEX</name>
<proteinExistence type="predicted"/>
<reference evidence="2 3" key="1">
    <citation type="submission" date="2021-06" db="EMBL/GenBank/DDBJ databases">
        <title>Caerostris extrusa draft genome.</title>
        <authorList>
            <person name="Kono N."/>
            <person name="Arakawa K."/>
        </authorList>
    </citation>
    <scope>NUCLEOTIDE SEQUENCE [LARGE SCALE GENOMIC DNA]</scope>
</reference>
<feature type="region of interest" description="Disordered" evidence="1">
    <location>
        <begin position="43"/>
        <end position="77"/>
    </location>
</feature>
<evidence type="ECO:0000256" key="1">
    <source>
        <dbReference type="SAM" id="MobiDB-lite"/>
    </source>
</evidence>
<evidence type="ECO:0000313" key="2">
    <source>
        <dbReference type="EMBL" id="GIY11078.1"/>
    </source>
</evidence>
<dbReference type="AlphaFoldDB" id="A0AAV4QM14"/>
<comment type="caution">
    <text evidence="2">The sequence shown here is derived from an EMBL/GenBank/DDBJ whole genome shotgun (WGS) entry which is preliminary data.</text>
</comment>
<keyword evidence="3" id="KW-1185">Reference proteome</keyword>